<dbReference type="EMBL" id="PFDX01000014">
    <property type="protein sequence ID" value="PJE57541.1"/>
    <property type="molecule type" value="Genomic_DNA"/>
</dbReference>
<dbReference type="Gene3D" id="3.40.1190.20">
    <property type="match status" value="1"/>
</dbReference>
<organism evidence="5 6">
    <name type="scientific">Candidatus Portnoybacteria bacterium CG10_big_fil_rev_8_21_14_0_10_38_18</name>
    <dbReference type="NCBI Taxonomy" id="1974813"/>
    <lineage>
        <taxon>Bacteria</taxon>
        <taxon>Candidatus Portnoyibacteriota</taxon>
    </lineage>
</organism>
<name>A0A2M8KC89_9BACT</name>
<dbReference type="InterPro" id="IPR029056">
    <property type="entry name" value="Ribokinase-like"/>
</dbReference>
<proteinExistence type="inferred from homology"/>
<dbReference type="Pfam" id="PF00294">
    <property type="entry name" value="PfkB"/>
    <property type="match status" value="1"/>
</dbReference>
<dbReference type="Proteomes" id="UP000231648">
    <property type="component" value="Unassembled WGS sequence"/>
</dbReference>
<dbReference type="PANTHER" id="PTHR43320:SF3">
    <property type="entry name" value="CARBOHYDRATE KINASE PFKB DOMAIN-CONTAINING PROTEIN"/>
    <property type="match status" value="1"/>
</dbReference>
<keyword evidence="2" id="KW-0808">Transferase</keyword>
<dbReference type="AlphaFoldDB" id="A0A2M8KC89"/>
<comment type="similarity">
    <text evidence="1">Belongs to the carbohydrate kinase PfkB family.</text>
</comment>
<dbReference type="InterPro" id="IPR052700">
    <property type="entry name" value="Carb_kinase_PfkB-like"/>
</dbReference>
<gene>
    <name evidence="5" type="ORF">COU82_01375</name>
</gene>
<dbReference type="PRINTS" id="PR00990">
    <property type="entry name" value="RIBOKINASE"/>
</dbReference>
<evidence type="ECO:0000313" key="5">
    <source>
        <dbReference type="EMBL" id="PJE57541.1"/>
    </source>
</evidence>
<evidence type="ECO:0000256" key="2">
    <source>
        <dbReference type="ARBA" id="ARBA00022679"/>
    </source>
</evidence>
<dbReference type="SUPFAM" id="SSF53613">
    <property type="entry name" value="Ribokinase-like"/>
    <property type="match status" value="1"/>
</dbReference>
<evidence type="ECO:0000256" key="1">
    <source>
        <dbReference type="ARBA" id="ARBA00010688"/>
    </source>
</evidence>
<sequence>MFDIITFGSATRDLFLKSKDFKTLKSKEFITGQGLCFNLGSKIYLDDLFFATGGGGTNTAATFSGQGLKTAYVGRVGRDTGGRAIKEELEELGVKNFLIEDKIHKTAYSVVLSVSKKERTILVYPGACHYLQERDIPFNKIRARWIYIAGLSGQSAKLLRSIIDFAKKNKIKVALNPGAAQLASGLNGLKNVLSTVDVLILNQEEGARLANLSFKREKEIFRKLDRYVKGIVVMTKGAKGVVVSDGKYVYSAGTFKERRYIDRTGAGDAFGSGFVAGLIRFGKIEEAIRLGSANGTAVVEELGAKNGLLTRGRFEKEARWKKFEITKIKL</sequence>
<dbReference type="GO" id="GO:0016301">
    <property type="term" value="F:kinase activity"/>
    <property type="evidence" value="ECO:0007669"/>
    <property type="project" value="UniProtKB-KW"/>
</dbReference>
<evidence type="ECO:0000256" key="3">
    <source>
        <dbReference type="ARBA" id="ARBA00022777"/>
    </source>
</evidence>
<accession>A0A2M8KC89</accession>
<keyword evidence="3" id="KW-0418">Kinase</keyword>
<evidence type="ECO:0000313" key="6">
    <source>
        <dbReference type="Proteomes" id="UP000231648"/>
    </source>
</evidence>
<reference evidence="6" key="1">
    <citation type="submission" date="2017-09" db="EMBL/GenBank/DDBJ databases">
        <title>Depth-based differentiation of microbial function through sediment-hosted aquifers and enrichment of novel symbionts in the deep terrestrial subsurface.</title>
        <authorList>
            <person name="Probst A.J."/>
            <person name="Ladd B."/>
            <person name="Jarett J.K."/>
            <person name="Geller-Mcgrath D.E."/>
            <person name="Sieber C.M.K."/>
            <person name="Emerson J.B."/>
            <person name="Anantharaman K."/>
            <person name="Thomas B.C."/>
            <person name="Malmstrom R."/>
            <person name="Stieglmeier M."/>
            <person name="Klingl A."/>
            <person name="Woyke T."/>
            <person name="Ryan C.M."/>
            <person name="Banfield J.F."/>
        </authorList>
    </citation>
    <scope>NUCLEOTIDE SEQUENCE [LARGE SCALE GENOMIC DNA]</scope>
</reference>
<protein>
    <recommendedName>
        <fullName evidence="4">Carbohydrate kinase PfkB domain-containing protein</fullName>
    </recommendedName>
</protein>
<evidence type="ECO:0000259" key="4">
    <source>
        <dbReference type="Pfam" id="PF00294"/>
    </source>
</evidence>
<dbReference type="InterPro" id="IPR011611">
    <property type="entry name" value="PfkB_dom"/>
</dbReference>
<dbReference type="PANTHER" id="PTHR43320">
    <property type="entry name" value="SUGAR KINASE"/>
    <property type="match status" value="1"/>
</dbReference>
<comment type="caution">
    <text evidence="5">The sequence shown here is derived from an EMBL/GenBank/DDBJ whole genome shotgun (WGS) entry which is preliminary data.</text>
</comment>
<dbReference type="InterPro" id="IPR002139">
    <property type="entry name" value="Ribo/fructo_kinase"/>
</dbReference>
<feature type="domain" description="Carbohydrate kinase PfkB" evidence="4">
    <location>
        <begin position="47"/>
        <end position="308"/>
    </location>
</feature>